<dbReference type="RefSeq" id="WP_216839675.1">
    <property type="nucleotide sequence ID" value="NZ_JAFNJS010000010.1"/>
</dbReference>
<dbReference type="EMBL" id="JBHRSB010000010">
    <property type="protein sequence ID" value="MFC3003228.1"/>
    <property type="molecule type" value="Genomic_DNA"/>
</dbReference>
<evidence type="ECO:0000256" key="3">
    <source>
        <dbReference type="ARBA" id="ARBA00023163"/>
    </source>
</evidence>
<evidence type="ECO:0000256" key="1">
    <source>
        <dbReference type="ARBA" id="ARBA00023015"/>
    </source>
</evidence>
<proteinExistence type="predicted"/>
<organism evidence="5 6">
    <name type="scientific">Falsiroseomonas tokyonensis</name>
    <dbReference type="NCBI Taxonomy" id="430521"/>
    <lineage>
        <taxon>Bacteria</taxon>
        <taxon>Pseudomonadati</taxon>
        <taxon>Pseudomonadota</taxon>
        <taxon>Alphaproteobacteria</taxon>
        <taxon>Acetobacterales</taxon>
        <taxon>Roseomonadaceae</taxon>
        <taxon>Falsiroseomonas</taxon>
    </lineage>
</organism>
<feature type="domain" description="GntR C-terminal" evidence="4">
    <location>
        <begin position="141"/>
        <end position="266"/>
    </location>
</feature>
<dbReference type="SMART" id="SM00895">
    <property type="entry name" value="FCD"/>
    <property type="match status" value="1"/>
</dbReference>
<evidence type="ECO:0000313" key="6">
    <source>
        <dbReference type="Proteomes" id="UP001595420"/>
    </source>
</evidence>
<evidence type="ECO:0000313" key="5">
    <source>
        <dbReference type="EMBL" id="MFC3003228.1"/>
    </source>
</evidence>
<name>A0ABV7C3D5_9PROT</name>
<evidence type="ECO:0000259" key="4">
    <source>
        <dbReference type="SMART" id="SM00895"/>
    </source>
</evidence>
<protein>
    <submittedName>
        <fullName evidence="5">GntR family transcriptional regulator</fullName>
    </submittedName>
</protein>
<keyword evidence="1" id="KW-0805">Transcription regulation</keyword>
<reference evidence="6" key="1">
    <citation type="journal article" date="2019" name="Int. J. Syst. Evol. Microbiol.">
        <title>The Global Catalogue of Microorganisms (GCM) 10K type strain sequencing project: providing services to taxonomists for standard genome sequencing and annotation.</title>
        <authorList>
            <consortium name="The Broad Institute Genomics Platform"/>
            <consortium name="The Broad Institute Genome Sequencing Center for Infectious Disease"/>
            <person name="Wu L."/>
            <person name="Ma J."/>
        </authorList>
    </citation>
    <scope>NUCLEOTIDE SEQUENCE [LARGE SCALE GENOMIC DNA]</scope>
    <source>
        <strain evidence="6">CGMCC 1.16855</strain>
    </source>
</reference>
<comment type="caution">
    <text evidence="5">The sequence shown here is derived from an EMBL/GenBank/DDBJ whole genome shotgun (WGS) entry which is preliminary data.</text>
</comment>
<gene>
    <name evidence="5" type="ORF">ACFOD3_25260</name>
</gene>
<keyword evidence="2" id="KW-0238">DNA-binding</keyword>
<evidence type="ECO:0000256" key="2">
    <source>
        <dbReference type="ARBA" id="ARBA00023125"/>
    </source>
</evidence>
<dbReference type="Proteomes" id="UP001595420">
    <property type="component" value="Unassembled WGS sequence"/>
</dbReference>
<dbReference type="PANTHER" id="PTHR43537">
    <property type="entry name" value="TRANSCRIPTIONAL REGULATOR, GNTR FAMILY"/>
    <property type="match status" value="1"/>
</dbReference>
<dbReference type="Pfam" id="PF07729">
    <property type="entry name" value="FCD"/>
    <property type="match status" value="1"/>
</dbReference>
<dbReference type="InterPro" id="IPR011711">
    <property type="entry name" value="GntR_C"/>
</dbReference>
<dbReference type="InterPro" id="IPR000524">
    <property type="entry name" value="Tscrpt_reg_HTH_GntR"/>
</dbReference>
<keyword evidence="3" id="KW-0804">Transcription</keyword>
<dbReference type="Pfam" id="PF00392">
    <property type="entry name" value="GntR"/>
    <property type="match status" value="1"/>
</dbReference>
<sequence length="281" mass="30863">MLDLLAQEGAVPGTPLRQDALAAKLGVSRTPIRGALAVLAAAGSVEQRGRTLVLRDAQVPIPQPAAEDPVAALMVAIARDRAAGRLPDSMTEAELQRHTRAARGDLGRALRRLEELGIVSRNRGHGWRFAPDLATPAERDAAYRFRIVMEPAALLEPGYALPRGFAREMREGHQQFLEEAWQDSRAVEFFELNAAFHLGIVAASGNRFFQAATEQHNQLRRLTNYGWVLGPGRVRQNATEHLAILDALEQDDRPRASHLLAEHLSCALALTPELVRLRGQP</sequence>
<keyword evidence="6" id="KW-1185">Reference proteome</keyword>
<dbReference type="PANTHER" id="PTHR43537:SF5">
    <property type="entry name" value="UXU OPERON TRANSCRIPTIONAL REGULATOR"/>
    <property type="match status" value="1"/>
</dbReference>
<accession>A0ABV7C3D5</accession>